<evidence type="ECO:0000256" key="4">
    <source>
        <dbReference type="SAM" id="MobiDB-lite"/>
    </source>
</evidence>
<dbReference type="EMBL" id="QPIZ01000033">
    <property type="protein sequence ID" value="RCW28988.1"/>
    <property type="molecule type" value="Genomic_DNA"/>
</dbReference>
<dbReference type="GO" id="GO:0015679">
    <property type="term" value="P:plasma membrane copper ion transport"/>
    <property type="evidence" value="ECO:0007669"/>
    <property type="project" value="TreeGrafter"/>
</dbReference>
<accession>A0A368UJY0</accession>
<comment type="similarity">
    <text evidence="1">Belongs to the membrane fusion protein (MFP) (TC 8.A.1) family.</text>
</comment>
<dbReference type="SUPFAM" id="SSF111369">
    <property type="entry name" value="HlyD-like secretion proteins"/>
    <property type="match status" value="1"/>
</dbReference>
<dbReference type="GO" id="GO:0060003">
    <property type="term" value="P:copper ion export"/>
    <property type="evidence" value="ECO:0007669"/>
    <property type="project" value="TreeGrafter"/>
</dbReference>
<dbReference type="InterPro" id="IPR058647">
    <property type="entry name" value="BSH_CzcB-like"/>
</dbReference>
<dbReference type="InterPro" id="IPR006143">
    <property type="entry name" value="RND_pump_MFP"/>
</dbReference>
<evidence type="ECO:0000313" key="7">
    <source>
        <dbReference type="Proteomes" id="UP000252733"/>
    </source>
</evidence>
<dbReference type="Pfam" id="PF25973">
    <property type="entry name" value="BSH_CzcB"/>
    <property type="match status" value="1"/>
</dbReference>
<feature type="region of interest" description="Disordered" evidence="4">
    <location>
        <begin position="357"/>
        <end position="386"/>
    </location>
</feature>
<feature type="compositionally biased region" description="Basic and acidic residues" evidence="4">
    <location>
        <begin position="27"/>
        <end position="47"/>
    </location>
</feature>
<evidence type="ECO:0000259" key="5">
    <source>
        <dbReference type="Pfam" id="PF25973"/>
    </source>
</evidence>
<evidence type="ECO:0000256" key="1">
    <source>
        <dbReference type="ARBA" id="ARBA00009477"/>
    </source>
</evidence>
<protein>
    <submittedName>
        <fullName evidence="6">Cobalt-zinc-cadmium efflux system membrane fusion protein</fullName>
    </submittedName>
</protein>
<dbReference type="GO" id="GO:0022857">
    <property type="term" value="F:transmembrane transporter activity"/>
    <property type="evidence" value="ECO:0007669"/>
    <property type="project" value="InterPro"/>
</dbReference>
<name>A0A368UJY0_9BACT</name>
<feature type="region of interest" description="Disordered" evidence="4">
    <location>
        <begin position="8"/>
        <end position="47"/>
    </location>
</feature>
<dbReference type="Gene3D" id="2.40.30.170">
    <property type="match status" value="1"/>
</dbReference>
<dbReference type="AlphaFoldDB" id="A0A368UJY0"/>
<dbReference type="InterPro" id="IPR051909">
    <property type="entry name" value="MFP_Cation_Efflux"/>
</dbReference>
<dbReference type="Proteomes" id="UP000252733">
    <property type="component" value="Unassembled WGS sequence"/>
</dbReference>
<evidence type="ECO:0000256" key="2">
    <source>
        <dbReference type="ARBA" id="ARBA00022448"/>
    </source>
</evidence>
<comment type="caution">
    <text evidence="6">The sequence shown here is derived from an EMBL/GenBank/DDBJ whole genome shotgun (WGS) entry which is preliminary data.</text>
</comment>
<proteinExistence type="inferred from homology"/>
<dbReference type="PANTHER" id="PTHR30097">
    <property type="entry name" value="CATION EFFLUX SYSTEM PROTEIN CUSB"/>
    <property type="match status" value="1"/>
</dbReference>
<organism evidence="6 7">
    <name type="scientific">Marinilabilia salmonicolor</name>
    <dbReference type="NCBI Taxonomy" id="989"/>
    <lineage>
        <taxon>Bacteria</taxon>
        <taxon>Pseudomonadati</taxon>
        <taxon>Bacteroidota</taxon>
        <taxon>Bacteroidia</taxon>
        <taxon>Marinilabiliales</taxon>
        <taxon>Marinilabiliaceae</taxon>
        <taxon>Marinilabilia</taxon>
    </lineage>
</organism>
<keyword evidence="2" id="KW-0813">Transport</keyword>
<dbReference type="GO" id="GO:0016020">
    <property type="term" value="C:membrane"/>
    <property type="evidence" value="ECO:0007669"/>
    <property type="project" value="InterPro"/>
</dbReference>
<keyword evidence="7" id="KW-1185">Reference proteome</keyword>
<keyword evidence="3" id="KW-0175">Coiled coil</keyword>
<feature type="domain" description="CzcB-like barrel-sandwich hybrid" evidence="5">
    <location>
        <begin position="100"/>
        <end position="245"/>
    </location>
</feature>
<evidence type="ECO:0000313" key="6">
    <source>
        <dbReference type="EMBL" id="RCW28988.1"/>
    </source>
</evidence>
<dbReference type="NCBIfam" id="TIGR01730">
    <property type="entry name" value="RND_mfp"/>
    <property type="match status" value="1"/>
</dbReference>
<gene>
    <name evidence="6" type="ORF">DFO77_13341</name>
</gene>
<dbReference type="PANTHER" id="PTHR30097:SF4">
    <property type="entry name" value="SLR6042 PROTEIN"/>
    <property type="match status" value="1"/>
</dbReference>
<reference evidence="6 7" key="1">
    <citation type="submission" date="2018-07" db="EMBL/GenBank/DDBJ databases">
        <title>Freshwater and sediment microbial communities from various areas in North America, analyzing microbe dynamics in response to fracking.</title>
        <authorList>
            <person name="Lamendella R."/>
        </authorList>
    </citation>
    <scope>NUCLEOTIDE SEQUENCE [LARGE SCALE GENOMIC DNA]</scope>
    <source>
        <strain evidence="6 7">160A</strain>
    </source>
</reference>
<feature type="coiled-coil region" evidence="3">
    <location>
        <begin position="173"/>
        <end position="200"/>
    </location>
</feature>
<sequence length="449" mass="49558">MAGVMVLLPSCGESAHSDHNNNSAHSAEAHAEEEADVHEGHNHEPGSVEAVKEELNENQVLVTSQQMKSVNITTGQPSLEKVSEVVKVFGNIALPPASEASVSPFIGGVVTDIRVIEGDQVQKGEVLAYIEHPDVLALQQDYLKAVNQDKYLEQEYNRQSRLLRDSVNAARTFQRIEADYNNNRAQLQSLKQRLEMLNISAEGVSPENMSSRYPLFAPVSGYVNAVMANSGVYVPAEKEVFHVADYRQVHLDLKVYEKDLPLIEEGQQLTFRPANNSGVGVMRGTVLKKSKRFDTESRTALVHAEITERNDNLLPGMAVVAYIQNGDEAVWALPEEAIVAAEGKHFVFRVVEEPHEDEHALESHVGHEHAEETGHDHGETHDHEEEGEHAEYVIFERIEVMTGVSQAGMTEVVLDDEHLQKASFAVNNAEALMSEMKKGGAGGHQGHNH</sequence>
<evidence type="ECO:0000256" key="3">
    <source>
        <dbReference type="SAM" id="Coils"/>
    </source>
</evidence>
<dbReference type="Gene3D" id="2.40.50.100">
    <property type="match status" value="1"/>
</dbReference>
<dbReference type="GO" id="GO:0030313">
    <property type="term" value="C:cell envelope"/>
    <property type="evidence" value="ECO:0007669"/>
    <property type="project" value="TreeGrafter"/>
</dbReference>